<sequence length="619" mass="68896">MITDAAQLDATLAALISEVLAAQPEPARRPPPRRDAADPARQRRRRRSGPQYDAANAARIQWLYRANHPRAFREISPPSSFCEINQYQVQTHFTDVLKHRTQTDSPMPSAIPQLPPPPLEDQDHSAISSHQQKSGDASATAPTRHQAQTLWKESTTILLHKDGDRDNISNWRPIALSDTIGKLYSSCLAARLTNWCLRHDWISTAQKGFMPYERCLKHNFVLQSCIQDARTSCWTCTIAWLDLRNAFGSVPHNTIFKCLQWTGLSTASINVIRQLYNNCSMAIRVTEGLTERIVIGAGVKQGCPLSPIVFNITIEPILQEVLRPAMATTSRARRLLSQKILQSNLNTTMLERPQHTTAHNAHIDDDIDVEDNTANDEDKVHQGAIPVMPQTQQLSSSSNTSPGLTSSSATSTIAISDISIAISIIKKLYNGCSTAFRLATSLTKNGMIKAGMKQGCPLSRIVFNIAIEPIIRAVQRLQRGYLLHGVKHDVLAYADDLVLISGSVAGLQRMLDMTSWVAMWAGLTFNLLKCASLHVDGKKQNAPRMRFSIQHGTMLALGIDDFYEHLGVPTGFTIHQSALEMLKRMKEEVRQVDGSLLAPWQKFDALNTFVLPRLSFHLK</sequence>
<keyword evidence="3" id="KW-1185">Reference proteome</keyword>
<feature type="region of interest" description="Disordered" evidence="1">
    <location>
        <begin position="389"/>
        <end position="408"/>
    </location>
</feature>
<evidence type="ECO:0000313" key="4">
    <source>
        <dbReference type="WBParaSite" id="PSAMB.scaffold4271size15158.g23995.t1"/>
    </source>
</evidence>
<feature type="domain" description="Reverse transcriptase" evidence="2">
    <location>
        <begin position="140"/>
        <end position="549"/>
    </location>
</feature>
<proteinExistence type="predicted"/>
<evidence type="ECO:0000256" key="1">
    <source>
        <dbReference type="SAM" id="MobiDB-lite"/>
    </source>
</evidence>
<accession>A0A914WJ47</accession>
<feature type="compositionally biased region" description="Basic and acidic residues" evidence="1">
    <location>
        <begin position="26"/>
        <end position="41"/>
    </location>
</feature>
<dbReference type="CDD" id="cd01650">
    <property type="entry name" value="RT_nLTR_like"/>
    <property type="match status" value="1"/>
</dbReference>
<dbReference type="Pfam" id="PF00078">
    <property type="entry name" value="RVT_1"/>
    <property type="match status" value="2"/>
</dbReference>
<name>A0A914WJ47_9BILA</name>
<dbReference type="InterPro" id="IPR000477">
    <property type="entry name" value="RT_dom"/>
</dbReference>
<dbReference type="AlphaFoldDB" id="A0A914WJ47"/>
<organism evidence="3 4">
    <name type="scientific">Plectus sambesii</name>
    <dbReference type="NCBI Taxonomy" id="2011161"/>
    <lineage>
        <taxon>Eukaryota</taxon>
        <taxon>Metazoa</taxon>
        <taxon>Ecdysozoa</taxon>
        <taxon>Nematoda</taxon>
        <taxon>Chromadorea</taxon>
        <taxon>Plectida</taxon>
        <taxon>Plectina</taxon>
        <taxon>Plectoidea</taxon>
        <taxon>Plectidae</taxon>
        <taxon>Plectus</taxon>
    </lineage>
</organism>
<evidence type="ECO:0000313" key="3">
    <source>
        <dbReference type="Proteomes" id="UP000887566"/>
    </source>
</evidence>
<dbReference type="WBParaSite" id="PSAMB.scaffold4271size15158.g23995.t1">
    <property type="protein sequence ID" value="PSAMB.scaffold4271size15158.g23995.t1"/>
    <property type="gene ID" value="PSAMB.scaffold4271size15158.g23995"/>
</dbReference>
<evidence type="ECO:0000259" key="2">
    <source>
        <dbReference type="PROSITE" id="PS50878"/>
    </source>
</evidence>
<feature type="region of interest" description="Disordered" evidence="1">
    <location>
        <begin position="22"/>
        <end position="53"/>
    </location>
</feature>
<dbReference type="PROSITE" id="PS50878">
    <property type="entry name" value="RT_POL"/>
    <property type="match status" value="1"/>
</dbReference>
<feature type="region of interest" description="Disordered" evidence="1">
    <location>
        <begin position="101"/>
        <end position="147"/>
    </location>
</feature>
<feature type="compositionally biased region" description="Polar residues" evidence="1">
    <location>
        <begin position="125"/>
        <end position="147"/>
    </location>
</feature>
<reference evidence="4" key="1">
    <citation type="submission" date="2022-11" db="UniProtKB">
        <authorList>
            <consortium name="WormBaseParasite"/>
        </authorList>
    </citation>
    <scope>IDENTIFICATION</scope>
</reference>
<dbReference type="PANTHER" id="PTHR19446">
    <property type="entry name" value="REVERSE TRANSCRIPTASES"/>
    <property type="match status" value="1"/>
</dbReference>
<dbReference type="Proteomes" id="UP000887566">
    <property type="component" value="Unplaced"/>
</dbReference>
<protein>
    <submittedName>
        <fullName evidence="4">Reverse transcriptase domain-containing protein</fullName>
    </submittedName>
</protein>